<sequence length="267" mass="29887">MFSLGMVALYLLTDLPYKKVPEGKEISPKYQEEWMRTTALPMVDRVGGKFRPLLSELLAYEAKDRWGAQKVINYFWRLDKEFSSDSRKRSASSILCVDAKKQASGSFFIPKEQADDQDSQGLTSVPGTPFVDSDFDAEVAADGSSIELRNGNQEDLYLASGANVSEAKADIIQNLQLGPSWVTYASIDETSNRSLSAHEPQTDCMQDMQKLQLDSWSTCKNNVGSECRNSIQSVNNLHTELDSGSEDEERSELDTQYSYIAQKHEHA</sequence>
<name>A0A9P4Y948_CRYP1</name>
<dbReference type="RefSeq" id="XP_040779291.1">
    <property type="nucleotide sequence ID" value="XM_040925417.1"/>
</dbReference>
<comment type="caution">
    <text evidence="1">The sequence shown here is derived from an EMBL/GenBank/DDBJ whole genome shotgun (WGS) entry which is preliminary data.</text>
</comment>
<proteinExistence type="predicted"/>
<dbReference type="GeneID" id="63842546"/>
<protein>
    <recommendedName>
        <fullName evidence="3">Protein kinase domain-containing protein</fullName>
    </recommendedName>
</protein>
<evidence type="ECO:0008006" key="3">
    <source>
        <dbReference type="Google" id="ProtNLM"/>
    </source>
</evidence>
<evidence type="ECO:0000313" key="1">
    <source>
        <dbReference type="EMBL" id="KAF3768330.1"/>
    </source>
</evidence>
<gene>
    <name evidence="1" type="ORF">M406DRAFT_71384</name>
</gene>
<dbReference type="InterPro" id="IPR011009">
    <property type="entry name" value="Kinase-like_dom_sf"/>
</dbReference>
<dbReference type="AlphaFoldDB" id="A0A9P4Y948"/>
<keyword evidence="2" id="KW-1185">Reference proteome</keyword>
<organism evidence="1 2">
    <name type="scientific">Cryphonectria parasitica (strain ATCC 38755 / EP155)</name>
    <dbReference type="NCBI Taxonomy" id="660469"/>
    <lineage>
        <taxon>Eukaryota</taxon>
        <taxon>Fungi</taxon>
        <taxon>Dikarya</taxon>
        <taxon>Ascomycota</taxon>
        <taxon>Pezizomycotina</taxon>
        <taxon>Sordariomycetes</taxon>
        <taxon>Sordariomycetidae</taxon>
        <taxon>Diaporthales</taxon>
        <taxon>Cryphonectriaceae</taxon>
        <taxon>Cryphonectria-Endothia species complex</taxon>
        <taxon>Cryphonectria</taxon>
    </lineage>
</organism>
<dbReference type="EMBL" id="MU032345">
    <property type="protein sequence ID" value="KAF3768330.1"/>
    <property type="molecule type" value="Genomic_DNA"/>
</dbReference>
<reference evidence="1" key="1">
    <citation type="journal article" date="2020" name="Phytopathology">
        <title>Genome sequence of the chestnut blight fungus Cryphonectria parasitica EP155: A fundamental resource for an archetypical invasive plant pathogen.</title>
        <authorList>
            <person name="Crouch J.A."/>
            <person name="Dawe A."/>
            <person name="Aerts A."/>
            <person name="Barry K."/>
            <person name="Churchill A.C.L."/>
            <person name="Grimwood J."/>
            <person name="Hillman B."/>
            <person name="Milgroom M.G."/>
            <person name="Pangilinan J."/>
            <person name="Smith M."/>
            <person name="Salamov A."/>
            <person name="Schmutz J."/>
            <person name="Yadav J."/>
            <person name="Grigoriev I.V."/>
            <person name="Nuss D."/>
        </authorList>
    </citation>
    <scope>NUCLEOTIDE SEQUENCE</scope>
    <source>
        <strain evidence="1">EP155</strain>
    </source>
</reference>
<dbReference type="Proteomes" id="UP000803844">
    <property type="component" value="Unassembled WGS sequence"/>
</dbReference>
<accession>A0A9P4Y948</accession>
<evidence type="ECO:0000313" key="2">
    <source>
        <dbReference type="Proteomes" id="UP000803844"/>
    </source>
</evidence>
<dbReference type="SUPFAM" id="SSF56112">
    <property type="entry name" value="Protein kinase-like (PK-like)"/>
    <property type="match status" value="1"/>
</dbReference>